<evidence type="ECO:0000313" key="2">
    <source>
        <dbReference type="EMBL" id="GHB02817.1"/>
    </source>
</evidence>
<keyword evidence="1" id="KW-0472">Membrane</keyword>
<evidence type="ECO:0008006" key="4">
    <source>
        <dbReference type="Google" id="ProtNLM"/>
    </source>
</evidence>
<gene>
    <name evidence="2" type="ORF">GCM10010305_52490</name>
</gene>
<keyword evidence="1" id="KW-1133">Transmembrane helix</keyword>
<reference evidence="2" key="1">
    <citation type="journal article" date="2014" name="Int. J. Syst. Evol. Microbiol.">
        <title>Complete genome sequence of Corynebacterium casei LMG S-19264T (=DSM 44701T), isolated from a smear-ripened cheese.</title>
        <authorList>
            <consortium name="US DOE Joint Genome Institute (JGI-PGF)"/>
            <person name="Walter F."/>
            <person name="Albersmeier A."/>
            <person name="Kalinowski J."/>
            <person name="Ruckert C."/>
        </authorList>
    </citation>
    <scope>NUCLEOTIDE SEQUENCE</scope>
    <source>
        <strain evidence="2">JCM 4518</strain>
    </source>
</reference>
<proteinExistence type="predicted"/>
<dbReference type="EMBL" id="BMUL01000017">
    <property type="protein sequence ID" value="GHB02817.1"/>
    <property type="molecule type" value="Genomic_DNA"/>
</dbReference>
<feature type="transmembrane region" description="Helical" evidence="1">
    <location>
        <begin position="146"/>
        <end position="168"/>
    </location>
</feature>
<comment type="caution">
    <text evidence="2">The sequence shown here is derived from an EMBL/GenBank/DDBJ whole genome shotgun (WGS) entry which is preliminary data.</text>
</comment>
<dbReference type="Proteomes" id="UP000644020">
    <property type="component" value="Unassembled WGS sequence"/>
</dbReference>
<feature type="transmembrane region" description="Helical" evidence="1">
    <location>
        <begin position="62"/>
        <end position="80"/>
    </location>
</feature>
<dbReference type="AlphaFoldDB" id="A0A918T7M3"/>
<protein>
    <recommendedName>
        <fullName evidence="4">Integral membrane protein</fullName>
    </recommendedName>
</protein>
<sequence>MTAPALAPRLLRAAVFTAVCVVLSALGHSLAAGSGVPAWSLLAGFLGVFGTTLLLTGRQHSLGFVVTALAGGQLGLHLLFGLGGHRSAPGTGADDALIRLAARITCGDVPGSFTPADAAGIVTRAGLDPETARATAGVHLAGGAHLMLPGLPMVLGHLLAALVAGWLLRRGDLALVRLAELSGQGTADLAETPPVRALRAALRLARALLAGIPAPAPAGPRGPLRTAFDSSPPPVAEALQHTVIRRGPPAAACVLAA</sequence>
<keyword evidence="3" id="KW-1185">Reference proteome</keyword>
<reference evidence="2" key="2">
    <citation type="submission" date="2020-09" db="EMBL/GenBank/DDBJ databases">
        <authorList>
            <person name="Sun Q."/>
            <person name="Ohkuma M."/>
        </authorList>
    </citation>
    <scope>NUCLEOTIDE SEQUENCE</scope>
    <source>
        <strain evidence="2">JCM 4518</strain>
    </source>
</reference>
<keyword evidence="1" id="KW-0812">Transmembrane</keyword>
<accession>A0A918T7M3</accession>
<evidence type="ECO:0000256" key="1">
    <source>
        <dbReference type="SAM" id="Phobius"/>
    </source>
</evidence>
<organism evidence="2 3">
    <name type="scientific">Streptomyces termitum</name>
    <dbReference type="NCBI Taxonomy" id="67368"/>
    <lineage>
        <taxon>Bacteria</taxon>
        <taxon>Bacillati</taxon>
        <taxon>Actinomycetota</taxon>
        <taxon>Actinomycetes</taxon>
        <taxon>Kitasatosporales</taxon>
        <taxon>Streptomycetaceae</taxon>
        <taxon>Streptomyces</taxon>
    </lineage>
</organism>
<feature type="transmembrane region" description="Helical" evidence="1">
    <location>
        <begin position="37"/>
        <end position="55"/>
    </location>
</feature>
<evidence type="ECO:0000313" key="3">
    <source>
        <dbReference type="Proteomes" id="UP000644020"/>
    </source>
</evidence>
<dbReference type="RefSeq" id="WP_189981770.1">
    <property type="nucleotide sequence ID" value="NZ_BMUL01000017.1"/>
</dbReference>
<name>A0A918T7M3_9ACTN</name>